<evidence type="ECO:0000313" key="2">
    <source>
        <dbReference type="Proteomes" id="UP001638806"/>
    </source>
</evidence>
<dbReference type="Proteomes" id="UP001638806">
    <property type="component" value="Unassembled WGS sequence"/>
</dbReference>
<accession>A0ACC4DGT6</accession>
<name>A0ACC4DGT6_PURLI</name>
<dbReference type="EMBL" id="JBGNUJ010000010">
    <property type="protein sequence ID" value="KAL3955022.1"/>
    <property type="molecule type" value="Genomic_DNA"/>
</dbReference>
<sequence>MRPIRLARKEETGTANLPAAARQSNPLLAVSDSRPAATDIRTAALGDGRASSCVSSAPPREDGREPRAGRALKGNFLLLLHPPSSLSLLSSGAWGAQCSPENRRAAPLDMQWNRTRVPGLACARLSGDGKAHAPHAAPQAPPFPLRLDGPFISQQGLRPLCLVPLTWTMEASVAWLACEALRLACPAEATFQPVRTPCIGSLLKQHGARAMTRPQLARLRKGTVVSTRDMEPAGYGFTDVLTFPCLGGPSGRVPCLLALPG</sequence>
<gene>
    <name evidence="1" type="ORF">ACCO45_010585</name>
</gene>
<keyword evidence="2" id="KW-1185">Reference proteome</keyword>
<comment type="caution">
    <text evidence="1">The sequence shown here is derived from an EMBL/GenBank/DDBJ whole genome shotgun (WGS) entry which is preliminary data.</text>
</comment>
<protein>
    <submittedName>
        <fullName evidence="1">Uncharacterized protein</fullName>
    </submittedName>
</protein>
<evidence type="ECO:0000313" key="1">
    <source>
        <dbReference type="EMBL" id="KAL3955022.1"/>
    </source>
</evidence>
<reference evidence="1" key="1">
    <citation type="submission" date="2024-12" db="EMBL/GenBank/DDBJ databases">
        <title>Comparative genomics and development of molecular markers within Purpureocillium lilacinum and among Purpureocillium species.</title>
        <authorList>
            <person name="Yeh Z.-Y."/>
            <person name="Ni N.-T."/>
            <person name="Lo P.-H."/>
            <person name="Mushyakhwo K."/>
            <person name="Lin C.-F."/>
            <person name="Nai Y.-S."/>
        </authorList>
    </citation>
    <scope>NUCLEOTIDE SEQUENCE</scope>
    <source>
        <strain evidence="1">NCHU-NPUST-175</strain>
    </source>
</reference>
<organism evidence="1 2">
    <name type="scientific">Purpureocillium lilacinum</name>
    <name type="common">Paecilomyces lilacinus</name>
    <dbReference type="NCBI Taxonomy" id="33203"/>
    <lineage>
        <taxon>Eukaryota</taxon>
        <taxon>Fungi</taxon>
        <taxon>Dikarya</taxon>
        <taxon>Ascomycota</taxon>
        <taxon>Pezizomycotina</taxon>
        <taxon>Sordariomycetes</taxon>
        <taxon>Hypocreomycetidae</taxon>
        <taxon>Hypocreales</taxon>
        <taxon>Ophiocordycipitaceae</taxon>
        <taxon>Purpureocillium</taxon>
    </lineage>
</organism>
<proteinExistence type="predicted"/>